<dbReference type="CDD" id="cd02855">
    <property type="entry name" value="E_set_GBE_prok_N"/>
    <property type="match status" value="1"/>
</dbReference>
<dbReference type="PANTHER" id="PTHR43651">
    <property type="entry name" value="1,4-ALPHA-GLUCAN-BRANCHING ENZYME"/>
    <property type="match status" value="1"/>
</dbReference>
<keyword evidence="6" id="KW-1185">Reference proteome</keyword>
<name>A0ABW9M878_9FIRM</name>
<keyword evidence="2" id="KW-0808">Transferase</keyword>
<organism evidence="5 6">
    <name type="scientific">Anaerococcus martiniensis</name>
    <dbReference type="NCBI Taxonomy" id="3115615"/>
    <lineage>
        <taxon>Bacteria</taxon>
        <taxon>Bacillati</taxon>
        <taxon>Bacillota</taxon>
        <taxon>Tissierellia</taxon>
        <taxon>Tissierellales</taxon>
        <taxon>Peptoniphilaceae</taxon>
        <taxon>Anaerococcus</taxon>
    </lineage>
</organism>
<dbReference type="InterPro" id="IPR006048">
    <property type="entry name" value="A-amylase/branching_C"/>
</dbReference>
<evidence type="ECO:0000259" key="3">
    <source>
        <dbReference type="Pfam" id="PF02806"/>
    </source>
</evidence>
<protein>
    <submittedName>
        <fullName evidence="5">Alpha amylase C-terminal domain-containing protein</fullName>
    </submittedName>
</protein>
<dbReference type="Pfam" id="PF02922">
    <property type="entry name" value="CBM_48"/>
    <property type="match status" value="1"/>
</dbReference>
<dbReference type="RefSeq" id="WP_410030517.1">
    <property type="nucleotide sequence ID" value="NZ_JBGMEI010000001.1"/>
</dbReference>
<dbReference type="Gene3D" id="2.60.40.10">
    <property type="entry name" value="Immunoglobulins"/>
    <property type="match status" value="1"/>
</dbReference>
<evidence type="ECO:0000256" key="1">
    <source>
        <dbReference type="ARBA" id="ARBA00002953"/>
    </source>
</evidence>
<feature type="domain" description="Alpha-amylase/branching enzyme C-terminal all beta" evidence="3">
    <location>
        <begin position="471"/>
        <end position="524"/>
    </location>
</feature>
<dbReference type="Proteomes" id="UP001637996">
    <property type="component" value="Unassembled WGS sequence"/>
</dbReference>
<keyword evidence="2" id="KW-0328">Glycosyltransferase</keyword>
<proteinExistence type="predicted"/>
<dbReference type="InterPro" id="IPR017853">
    <property type="entry name" value="GH"/>
</dbReference>
<dbReference type="InterPro" id="IPR037439">
    <property type="entry name" value="Branching_enzy"/>
</dbReference>
<dbReference type="Pfam" id="PF02806">
    <property type="entry name" value="Alpha-amylase_C"/>
    <property type="match status" value="1"/>
</dbReference>
<comment type="caution">
    <text evidence="5">The sequence shown here is derived from an EMBL/GenBank/DDBJ whole genome shotgun (WGS) entry which is preliminary data.</text>
</comment>
<dbReference type="EMBL" id="JBGMEI010000001">
    <property type="protein sequence ID" value="MFO3664727.1"/>
    <property type="molecule type" value="Genomic_DNA"/>
</dbReference>
<evidence type="ECO:0000313" key="6">
    <source>
        <dbReference type="Proteomes" id="UP001637996"/>
    </source>
</evidence>
<evidence type="ECO:0000259" key="4">
    <source>
        <dbReference type="Pfam" id="PF02922"/>
    </source>
</evidence>
<gene>
    <name evidence="5" type="ORF">ACCQ41_00425</name>
</gene>
<comment type="function">
    <text evidence="1">Catalyzes the formation of the alpha-1,6-glucosidic linkages in glycogen by scission of a 1,4-alpha-linked oligosaccharide from growing alpha-1,4-glucan chains and the subsequent attachment of the oligosaccharide to the alpha-1,6 position.</text>
</comment>
<dbReference type="InterPro" id="IPR014756">
    <property type="entry name" value="Ig_E-set"/>
</dbReference>
<accession>A0ABW9M878</accession>
<dbReference type="InterPro" id="IPR004193">
    <property type="entry name" value="Glyco_hydro_13_N"/>
</dbReference>
<dbReference type="Gene3D" id="3.20.20.80">
    <property type="entry name" value="Glycosidases"/>
    <property type="match status" value="1"/>
</dbReference>
<sequence>MDTKSFLKGRSTNAYTFFGNHKKNQGYIFRVYAPNASKVEIIGDFNDWQGQNLRRYSSGVFSTTIKNAKENDRYQYKIYNQYGTEIKKIDPFARKISLDENCALVGYSEYIFKNKKVKTKVKNIYQVHLGSLFKDEEFSFDKLINHCKSNNFDWISFLPLAEYENYKSYGYKNLSLFAFSQRYGQSIKFKEFIDLAHKNNIGVIAELDIYEFDNNKFSLDNFDGSNIFGYDYDDIKYNYYGGVNFDPSKNISKSYLLSVINYWLNEFNLDGIMLANIENAIYWQGDKNRGLNENWILLLKDIIDLIHKNDAYVLASFNGVYDIDLNFDYIYDLSFREILRIMQKAPFDRDNYKNIVQKLIMADNSNKILGFSHVDSYLDEASLAMKMYGEDKISQLKSFFTLLYTLNSSKMLFMGDELAEFKTFSVFEPINLNADNKRNQAFNKYYNDLVNLYKSEFNFDQSKTKILDIGGYSIYAFIKEFDTKKYLVIINFTDIEYKIKSPFVIKEILNSENLDYGGNGNINGTTNKGDFINIMPFASAIFKIK</sequence>
<dbReference type="InterPro" id="IPR044143">
    <property type="entry name" value="GlgB_N_E_set_prok"/>
</dbReference>
<dbReference type="SUPFAM" id="SSF51445">
    <property type="entry name" value="(Trans)glycosidases"/>
    <property type="match status" value="1"/>
</dbReference>
<reference evidence="5 6" key="1">
    <citation type="journal article" date="2025" name="Anaerobe">
        <title>Description of Anaerococcus kampingiae sp. nov., Anaerococcus groningensis sp. nov., Anaerococcus martiniensis sp. nov., and Anaerococcus cruorum sp. nov., isolated from human clinical specimens.</title>
        <authorList>
            <person name="Boiten K.E."/>
            <person name="Meijer J."/>
            <person name="van Wezel E.M."/>
            <person name="Veloo A.C.M."/>
        </authorList>
    </citation>
    <scope>NUCLEOTIDE SEQUENCE [LARGE SCALE GENOMIC DNA]</scope>
    <source>
        <strain evidence="5 6">ENR0831</strain>
    </source>
</reference>
<evidence type="ECO:0000256" key="2">
    <source>
        <dbReference type="ARBA" id="ARBA00022676"/>
    </source>
</evidence>
<evidence type="ECO:0000313" key="5">
    <source>
        <dbReference type="EMBL" id="MFO3664727.1"/>
    </source>
</evidence>
<dbReference type="SUPFAM" id="SSF81296">
    <property type="entry name" value="E set domains"/>
    <property type="match status" value="1"/>
</dbReference>
<feature type="domain" description="Glycoside hydrolase family 13 N-terminal" evidence="4">
    <location>
        <begin position="18"/>
        <end position="93"/>
    </location>
</feature>
<dbReference type="PANTHER" id="PTHR43651:SF3">
    <property type="entry name" value="1,4-ALPHA-GLUCAN-BRANCHING ENZYME"/>
    <property type="match status" value="1"/>
</dbReference>
<dbReference type="InterPro" id="IPR013783">
    <property type="entry name" value="Ig-like_fold"/>
</dbReference>
<dbReference type="PIRSF" id="PIRSF000463">
    <property type="entry name" value="GlgB"/>
    <property type="match status" value="1"/>
</dbReference>